<dbReference type="RefSeq" id="WP_139604943.1">
    <property type="nucleotide sequence ID" value="NZ_VDCQ01000041.1"/>
</dbReference>
<keyword evidence="3" id="KW-1185">Reference proteome</keyword>
<accession>A0A5C4T5A5</accession>
<comment type="caution">
    <text evidence="2">The sequence shown here is derived from an EMBL/GenBank/DDBJ whole genome shotgun (WGS) entry which is preliminary data.</text>
</comment>
<sequence>MSDMTEVRTESGEGGAEGRMNAILTRRKLLASFGITGAAFAAAGLLPGGIREAAGQSGSVGQSVYGNGDPHCDDCVRDITLAELRGTPDTTEGYVYYVTDAGQDGHFYYDPGDTTSSDDTGSVVVSSTGRRFKRIMSDGTVNVKWFGAKGDGTTNDAASIGLAVAYAQSVAPVVRKPTLYFPAATGYAVDSTVTVPANIHVSMEAPLIYTGSANIVCLEVGETAVINSITSLKLSVQRAVQGNWLSEDSVGIRLINSYSSDIEIVEARGFTIGVQCIGASAGFVYNEVHLGSLTSNKIAIDLTNRDAGGGIGWCNENVFLNGRIWCATSANPGKGRIGVRITSQDGTYINNNNNVFYKPSFELRADRANPQEALPVLIEHGTVNFFTDIRNEGNSPVTIRTLNQSNSNELQTGYGSVRADDLSQYPTTEVKSRLGRLIEFNAMIYNSGPLHRKACYYDGNTAVHIPGIGFGSFQTADVYPAYQLGLHADYVAVQGSTYGAPGVFVDSSKCKRVVVKQDSEPGYGGRIHIVCYDAAGQILMHPGGTNPEPYVKTYANRTVFWRGYFGGSYSTGSDNPGDLYFSVTEAVKKVRVLFWRGSADLRIRSFSLYALDKYSPAVWSGYDEPAGELNIGIVAPTAGEWVKGKVVVNVNPVTVSGTGGPYIVAEWRKMTTGSANVLGTDWLELRTPVGP</sequence>
<keyword evidence="1" id="KW-0812">Transmembrane</keyword>
<evidence type="ECO:0000313" key="3">
    <source>
        <dbReference type="Proteomes" id="UP000307943"/>
    </source>
</evidence>
<dbReference type="Proteomes" id="UP000307943">
    <property type="component" value="Unassembled WGS sequence"/>
</dbReference>
<dbReference type="PROSITE" id="PS51318">
    <property type="entry name" value="TAT"/>
    <property type="match status" value="1"/>
</dbReference>
<evidence type="ECO:0000256" key="1">
    <source>
        <dbReference type="SAM" id="Phobius"/>
    </source>
</evidence>
<feature type="transmembrane region" description="Helical" evidence="1">
    <location>
        <begin position="29"/>
        <end position="50"/>
    </location>
</feature>
<protein>
    <recommendedName>
        <fullName evidence="4">Pectate lyase superfamily protein domain-containing protein</fullName>
    </recommendedName>
</protein>
<dbReference type="OrthoDB" id="2658898at2"/>
<evidence type="ECO:0008006" key="4">
    <source>
        <dbReference type="Google" id="ProtNLM"/>
    </source>
</evidence>
<dbReference type="SUPFAM" id="SSF51126">
    <property type="entry name" value="Pectin lyase-like"/>
    <property type="match status" value="1"/>
</dbReference>
<reference evidence="2 3" key="1">
    <citation type="submission" date="2019-05" db="EMBL/GenBank/DDBJ databases">
        <title>We sequenced the genome of Paenibacillus hemerocallicola KCTC 33185 for further insight into its adaptation and study the phylogeny of Paenibacillus.</title>
        <authorList>
            <person name="Narsing Rao M.P."/>
        </authorList>
    </citation>
    <scope>NUCLEOTIDE SEQUENCE [LARGE SCALE GENOMIC DNA]</scope>
    <source>
        <strain evidence="2 3">KCTC 33185</strain>
    </source>
</reference>
<dbReference type="InterPro" id="IPR011050">
    <property type="entry name" value="Pectin_lyase_fold/virulence"/>
</dbReference>
<dbReference type="InterPro" id="IPR012334">
    <property type="entry name" value="Pectin_lyas_fold"/>
</dbReference>
<dbReference type="Gene3D" id="2.160.20.10">
    <property type="entry name" value="Single-stranded right-handed beta-helix, Pectin lyase-like"/>
    <property type="match status" value="1"/>
</dbReference>
<dbReference type="AlphaFoldDB" id="A0A5C4T5A5"/>
<keyword evidence="1" id="KW-0472">Membrane</keyword>
<organism evidence="2 3">
    <name type="scientific">Paenibacillus hemerocallicola</name>
    <dbReference type="NCBI Taxonomy" id="1172614"/>
    <lineage>
        <taxon>Bacteria</taxon>
        <taxon>Bacillati</taxon>
        <taxon>Bacillota</taxon>
        <taxon>Bacilli</taxon>
        <taxon>Bacillales</taxon>
        <taxon>Paenibacillaceae</taxon>
        <taxon>Paenibacillus</taxon>
    </lineage>
</organism>
<evidence type="ECO:0000313" key="2">
    <source>
        <dbReference type="EMBL" id="TNJ63527.1"/>
    </source>
</evidence>
<name>A0A5C4T5A5_9BACL</name>
<dbReference type="EMBL" id="VDCQ01000041">
    <property type="protein sequence ID" value="TNJ63527.1"/>
    <property type="molecule type" value="Genomic_DNA"/>
</dbReference>
<dbReference type="InterPro" id="IPR006311">
    <property type="entry name" value="TAT_signal"/>
</dbReference>
<keyword evidence="1" id="KW-1133">Transmembrane helix</keyword>
<gene>
    <name evidence="2" type="ORF">FE784_24750</name>
</gene>
<proteinExistence type="predicted"/>